<evidence type="ECO:0000256" key="9">
    <source>
        <dbReference type="SAM" id="Phobius"/>
    </source>
</evidence>
<dbReference type="SUPFAM" id="SSF103473">
    <property type="entry name" value="MFS general substrate transporter"/>
    <property type="match status" value="2"/>
</dbReference>
<dbReference type="HOGENOM" id="CLU_001265_30_13_1"/>
<accession>J4UJY1</accession>
<dbReference type="GO" id="GO:0005351">
    <property type="term" value="F:carbohydrate:proton symporter activity"/>
    <property type="evidence" value="ECO:0007669"/>
    <property type="project" value="TreeGrafter"/>
</dbReference>
<feature type="domain" description="Major facilitator superfamily (MFS) profile" evidence="10">
    <location>
        <begin position="35"/>
        <end position="520"/>
    </location>
</feature>
<comment type="subcellular location">
    <subcellularLocation>
        <location evidence="1">Membrane</location>
        <topology evidence="1">Multi-pass membrane protein</topology>
    </subcellularLocation>
</comment>
<comment type="similarity">
    <text evidence="2">Belongs to the major facilitator superfamily. Sugar transporter (TC 2.A.1.1) family.</text>
</comment>
<feature type="transmembrane region" description="Helical" evidence="9">
    <location>
        <begin position="361"/>
        <end position="383"/>
    </location>
</feature>
<dbReference type="InterPro" id="IPR020846">
    <property type="entry name" value="MFS_dom"/>
</dbReference>
<dbReference type="Pfam" id="PF00083">
    <property type="entry name" value="Sugar_tr"/>
    <property type="match status" value="3"/>
</dbReference>
<comment type="caution">
    <text evidence="11">The sequence shown here is derived from an EMBL/GenBank/DDBJ whole genome shotgun (WGS) entry which is preliminary data.</text>
</comment>
<feature type="region of interest" description="Disordered" evidence="8">
    <location>
        <begin position="1"/>
        <end position="21"/>
    </location>
</feature>
<evidence type="ECO:0000259" key="10">
    <source>
        <dbReference type="PROSITE" id="PS50850"/>
    </source>
</evidence>
<dbReference type="InterPro" id="IPR005829">
    <property type="entry name" value="Sugar_transporter_CS"/>
</dbReference>
<evidence type="ECO:0000256" key="2">
    <source>
        <dbReference type="ARBA" id="ARBA00010992"/>
    </source>
</evidence>
<dbReference type="PROSITE" id="PS50850">
    <property type="entry name" value="MFS"/>
    <property type="match status" value="1"/>
</dbReference>
<proteinExistence type="inferred from homology"/>
<dbReference type="PRINTS" id="PR00171">
    <property type="entry name" value="SUGRTRNSPORT"/>
</dbReference>
<keyword evidence="3" id="KW-0813">Transport</keyword>
<keyword evidence="11" id="KW-0762">Sugar transport</keyword>
<dbReference type="EMBL" id="ALBS01000033">
    <property type="protein sequence ID" value="EJT52140.1"/>
    <property type="molecule type" value="Genomic_DNA"/>
</dbReference>
<organism evidence="11 12">
    <name type="scientific">Trichosporon asahii var. asahii (strain ATCC 90039 / CBS 2479 / JCM 2466 / KCTC 7840 / NBRC 103889/ NCYC 2677 / UAMH 7654)</name>
    <name type="common">Yeast</name>
    <dbReference type="NCBI Taxonomy" id="1186058"/>
    <lineage>
        <taxon>Eukaryota</taxon>
        <taxon>Fungi</taxon>
        <taxon>Dikarya</taxon>
        <taxon>Basidiomycota</taxon>
        <taxon>Agaricomycotina</taxon>
        <taxon>Tremellomycetes</taxon>
        <taxon>Trichosporonales</taxon>
        <taxon>Trichosporonaceae</taxon>
        <taxon>Trichosporon</taxon>
    </lineage>
</organism>
<dbReference type="InterPro" id="IPR050360">
    <property type="entry name" value="MFS_Sugar_Transporters"/>
</dbReference>
<protein>
    <submittedName>
        <fullName evidence="11">MFS sugar transporter, putative</fullName>
    </submittedName>
</protein>
<keyword evidence="4 9" id="KW-0812">Transmembrane</keyword>
<dbReference type="PANTHER" id="PTHR48022">
    <property type="entry name" value="PLASTIDIC GLUCOSE TRANSPORTER 4"/>
    <property type="match status" value="1"/>
</dbReference>
<gene>
    <name evidence="11" type="ORF">A1Q1_06622</name>
</gene>
<dbReference type="InterPro" id="IPR003663">
    <property type="entry name" value="Sugar/inositol_transpt"/>
</dbReference>
<evidence type="ECO:0000313" key="12">
    <source>
        <dbReference type="Proteomes" id="UP000002748"/>
    </source>
</evidence>
<evidence type="ECO:0000256" key="4">
    <source>
        <dbReference type="ARBA" id="ARBA00022692"/>
    </source>
</evidence>
<dbReference type="GeneID" id="25990134"/>
<evidence type="ECO:0000256" key="8">
    <source>
        <dbReference type="SAM" id="MobiDB-lite"/>
    </source>
</evidence>
<feature type="compositionally biased region" description="Polar residues" evidence="8">
    <location>
        <begin position="1"/>
        <end position="11"/>
    </location>
</feature>
<keyword evidence="5 9" id="KW-1133">Transmembrane helix</keyword>
<feature type="transmembrane region" description="Helical" evidence="9">
    <location>
        <begin position="428"/>
        <end position="454"/>
    </location>
</feature>
<feature type="transmembrane region" description="Helical" evidence="9">
    <location>
        <begin position="497"/>
        <end position="516"/>
    </location>
</feature>
<evidence type="ECO:0000256" key="3">
    <source>
        <dbReference type="ARBA" id="ARBA00022448"/>
    </source>
</evidence>
<sequence>MASITSMSDSSEPPKVERTTNGLNELEYGEIHTKPALINYVAAVFAGIISSVISENYTEFHAYFDASPSVVGAIVSVFAGGAFFGAALAGQTADRLGRKRTIQLGALIAVVGCTLQTAAVHAAMLILTSGGKACCRLRRRRPLDDRAAVPGRDQSPTRTRTAERMDAAGTSSCFAGAKADIQAISAGFFVANWAGYGCQFIKGEGQWRVPLALQNVPALLLFVGMLYLPYSPRWLAKVGRTEEARSTLVRLHGGRRADMAAVDAEINAMLAQIEWERSVKGSYLDLIRGRANLHRTVAACAVQAMTQFSGINVNSYYGPQIYNALGESHLSPLSRALARLLGLSLTRALKLTPGFNGTSTLLINGISGAWGMLCVWVFITFLVDRIGRRRPLIIGSVLLSLVMAWQAGTNAPFDIHKRHGESYTNESVGIAGIAATFVFSWFFSWSFGPVSWIYQSEIFPLHLRARGTSVATMTNWACNVGIAQATPVAFEHIGWRYFLVFVVCNLANGVGAYLLFPETKGRTLEEIAVLFGDTSGQVRPVVSSAATSDLESKVSGASSPGAV</sequence>
<dbReference type="VEuPathDB" id="FungiDB:A1Q1_06622"/>
<feature type="transmembrane region" description="Helical" evidence="9">
    <location>
        <begin position="102"/>
        <end position="127"/>
    </location>
</feature>
<dbReference type="Proteomes" id="UP000002748">
    <property type="component" value="Unassembled WGS sequence"/>
</dbReference>
<name>J4UJY1_TRIAS</name>
<evidence type="ECO:0000256" key="6">
    <source>
        <dbReference type="ARBA" id="ARBA00023136"/>
    </source>
</evidence>
<reference evidence="11 12" key="1">
    <citation type="journal article" date="2012" name="Eukaryot. Cell">
        <title>Draft genome sequence of CBS 2479, the standard type strain of Trichosporon asahii.</title>
        <authorList>
            <person name="Yang R.Y."/>
            <person name="Li H.T."/>
            <person name="Zhu H."/>
            <person name="Zhou G.P."/>
            <person name="Wang M."/>
            <person name="Wang L."/>
        </authorList>
    </citation>
    <scope>NUCLEOTIDE SEQUENCE [LARGE SCALE GENOMIC DNA]</scope>
    <source>
        <strain evidence="12">ATCC 90039 / CBS 2479 / JCM 2466 / KCTC 7840 / NCYC 2677 / UAMH 7654</strain>
    </source>
</reference>
<feature type="transmembrane region" description="Helical" evidence="9">
    <location>
        <begin position="37"/>
        <end position="54"/>
    </location>
</feature>
<dbReference type="InterPro" id="IPR005828">
    <property type="entry name" value="MFS_sugar_transport-like"/>
</dbReference>
<evidence type="ECO:0000256" key="7">
    <source>
        <dbReference type="ARBA" id="ARBA00049119"/>
    </source>
</evidence>
<evidence type="ECO:0000256" key="1">
    <source>
        <dbReference type="ARBA" id="ARBA00004141"/>
    </source>
</evidence>
<dbReference type="KEGG" id="tasa:A1Q1_06622"/>
<dbReference type="InterPro" id="IPR036259">
    <property type="entry name" value="MFS_trans_sf"/>
</dbReference>
<feature type="transmembrane region" description="Helical" evidence="9">
    <location>
        <begin position="66"/>
        <end position="90"/>
    </location>
</feature>
<comment type="catalytic activity">
    <reaction evidence="7">
        <text>myo-inositol(out) + H(+)(out) = myo-inositol(in) + H(+)(in)</text>
        <dbReference type="Rhea" id="RHEA:60364"/>
        <dbReference type="ChEBI" id="CHEBI:15378"/>
        <dbReference type="ChEBI" id="CHEBI:17268"/>
    </reaction>
</comment>
<dbReference type="RefSeq" id="XP_014183325.1">
    <property type="nucleotide sequence ID" value="XM_014327850.1"/>
</dbReference>
<keyword evidence="6 9" id="KW-0472">Membrane</keyword>
<dbReference type="GO" id="GO:0016020">
    <property type="term" value="C:membrane"/>
    <property type="evidence" value="ECO:0007669"/>
    <property type="project" value="UniProtKB-SubCell"/>
</dbReference>
<dbReference type="OrthoDB" id="4142200at2759"/>
<dbReference type="AlphaFoldDB" id="J4UJY1"/>
<dbReference type="PROSITE" id="PS00216">
    <property type="entry name" value="SUGAR_TRANSPORT_1"/>
    <property type="match status" value="1"/>
</dbReference>
<evidence type="ECO:0000256" key="5">
    <source>
        <dbReference type="ARBA" id="ARBA00022989"/>
    </source>
</evidence>
<evidence type="ECO:0000313" key="11">
    <source>
        <dbReference type="EMBL" id="EJT52140.1"/>
    </source>
</evidence>
<dbReference type="Gene3D" id="1.20.1250.20">
    <property type="entry name" value="MFS general substrate transporter like domains"/>
    <property type="match status" value="2"/>
</dbReference>
<dbReference type="PANTHER" id="PTHR48022:SF37">
    <property type="entry name" value="MAJOR FACILITATOR SUPERFAMILY (MFS) PROFILE DOMAIN-CONTAINING PROTEIN-RELATED"/>
    <property type="match status" value="1"/>
</dbReference>